<feature type="region of interest" description="Disordered" evidence="11">
    <location>
        <begin position="514"/>
        <end position="562"/>
    </location>
</feature>
<dbReference type="GO" id="GO:0009966">
    <property type="term" value="P:regulation of signal transduction"/>
    <property type="evidence" value="ECO:0007669"/>
    <property type="project" value="InterPro"/>
</dbReference>
<dbReference type="EMBL" id="CAJNOI010000380">
    <property type="protein sequence ID" value="CAF1262308.1"/>
    <property type="molecule type" value="Genomic_DNA"/>
</dbReference>
<evidence type="ECO:0000313" key="14">
    <source>
        <dbReference type="Proteomes" id="UP000663877"/>
    </source>
</evidence>
<reference evidence="13" key="1">
    <citation type="submission" date="2021-02" db="EMBL/GenBank/DDBJ databases">
        <authorList>
            <person name="Nowell W R."/>
        </authorList>
    </citation>
    <scope>NUCLEOTIDE SEQUENCE</scope>
</reference>
<keyword evidence="8" id="KW-0325">Glycoprotein</keyword>
<sequence length="562" mass="65004">MLIKYFLWKNILIILYFIHLINATTYNNRENLAHRHPCTPINKRLEPYIKWTEKLASTQYKVQKDACGQMGSGPACCTNEIFNSYALSLSNDLKILFDDKLSQLPKLLSESNRKIGIWTKEYLKESHRLTILSLETLFGEIEYHTNIHHTLTTLFNILGNHQSTGDDVSKSTINLFNQLILSSYRRFMTYDNEIIFDEHLKKCLITTAFSIEALPTQRELLYTLTSAASLLDILRTLFIYIAADIQRLQTTATLNSHQCLQRYVRETLCPICVNMSSTSMSSIHYDNNINEPLCENDCHYVIKTCFDQTNNPYVTFAVVAQGYSNVIKQIQESVIELKLVERLSKLHIYLYDMVINATNNRLTYTQLQNTCSNPKEKPYSPILSLPPIISERRELVTKWNESLHSMLNQLQTSINNLNSTLMQHIITNICSNSNYAVKSNRCTQIDQHTPGDFSQWPLPVSELQTKITSNINNESTQNQLADLKKRMIPIQDIIMSLKPKRKYGLMDYVPEFEYDDNTDIDDNDTESRSPSVETYENDEDEPLSEQIYKAIDEQTSRNRNKS</sequence>
<dbReference type="Pfam" id="PF01153">
    <property type="entry name" value="Glypican"/>
    <property type="match status" value="1"/>
</dbReference>
<evidence type="ECO:0000256" key="4">
    <source>
        <dbReference type="ARBA" id="ARBA00022622"/>
    </source>
</evidence>
<evidence type="ECO:0000256" key="7">
    <source>
        <dbReference type="ARBA" id="ARBA00023136"/>
    </source>
</evidence>
<evidence type="ECO:0000256" key="8">
    <source>
        <dbReference type="ARBA" id="ARBA00023180"/>
    </source>
</evidence>
<name>A0A815AWS7_9BILA</name>
<evidence type="ECO:0000313" key="13">
    <source>
        <dbReference type="EMBL" id="CAF1262308.1"/>
    </source>
</evidence>
<dbReference type="InterPro" id="IPR001863">
    <property type="entry name" value="Glypican"/>
</dbReference>
<evidence type="ECO:0000256" key="10">
    <source>
        <dbReference type="ARBA" id="ARBA00023288"/>
    </source>
</evidence>
<protein>
    <submittedName>
        <fullName evidence="13">Uncharacterized protein</fullName>
    </submittedName>
</protein>
<keyword evidence="9" id="KW-0357">Heparan sulfate</keyword>
<evidence type="ECO:0000256" key="12">
    <source>
        <dbReference type="SAM" id="SignalP"/>
    </source>
</evidence>
<evidence type="ECO:0000256" key="9">
    <source>
        <dbReference type="ARBA" id="ARBA00023207"/>
    </source>
</evidence>
<feature type="chain" id="PRO_5032606736" evidence="12">
    <location>
        <begin position="24"/>
        <end position="562"/>
    </location>
</feature>
<keyword evidence="5 12" id="KW-0732">Signal</keyword>
<organism evidence="13 14">
    <name type="scientific">Adineta steineri</name>
    <dbReference type="NCBI Taxonomy" id="433720"/>
    <lineage>
        <taxon>Eukaryota</taxon>
        <taxon>Metazoa</taxon>
        <taxon>Spiralia</taxon>
        <taxon>Gnathifera</taxon>
        <taxon>Rotifera</taxon>
        <taxon>Eurotatoria</taxon>
        <taxon>Bdelloidea</taxon>
        <taxon>Adinetida</taxon>
        <taxon>Adinetidae</taxon>
        <taxon>Adineta</taxon>
    </lineage>
</organism>
<keyword evidence="4" id="KW-0336">GPI-anchor</keyword>
<evidence type="ECO:0000256" key="2">
    <source>
        <dbReference type="ARBA" id="ARBA00010260"/>
    </source>
</evidence>
<dbReference type="GO" id="GO:0005886">
    <property type="term" value="C:plasma membrane"/>
    <property type="evidence" value="ECO:0007669"/>
    <property type="project" value="UniProtKB-SubCell"/>
</dbReference>
<evidence type="ECO:0000256" key="11">
    <source>
        <dbReference type="SAM" id="MobiDB-lite"/>
    </source>
</evidence>
<keyword evidence="7" id="KW-0472">Membrane</keyword>
<evidence type="ECO:0000256" key="3">
    <source>
        <dbReference type="ARBA" id="ARBA00022475"/>
    </source>
</evidence>
<dbReference type="AlphaFoldDB" id="A0A815AWS7"/>
<gene>
    <name evidence="13" type="ORF">BJG266_LOCUS30190</name>
</gene>
<feature type="compositionally biased region" description="Acidic residues" evidence="11">
    <location>
        <begin position="514"/>
        <end position="524"/>
    </location>
</feature>
<evidence type="ECO:0000256" key="5">
    <source>
        <dbReference type="ARBA" id="ARBA00022729"/>
    </source>
</evidence>
<dbReference type="Proteomes" id="UP000663877">
    <property type="component" value="Unassembled WGS sequence"/>
</dbReference>
<proteinExistence type="inferred from homology"/>
<accession>A0A815AWS7</accession>
<keyword evidence="6" id="KW-0654">Proteoglycan</keyword>
<comment type="caution">
    <text evidence="13">The sequence shown here is derived from an EMBL/GenBank/DDBJ whole genome shotgun (WGS) entry which is preliminary data.</text>
</comment>
<evidence type="ECO:0000256" key="6">
    <source>
        <dbReference type="ARBA" id="ARBA00022974"/>
    </source>
</evidence>
<keyword evidence="3" id="KW-1003">Cell membrane</keyword>
<comment type="similarity">
    <text evidence="2">Belongs to the glypican family.</text>
</comment>
<dbReference type="GO" id="GO:0098552">
    <property type="term" value="C:side of membrane"/>
    <property type="evidence" value="ECO:0007669"/>
    <property type="project" value="UniProtKB-KW"/>
</dbReference>
<keyword evidence="10" id="KW-0449">Lipoprotein</keyword>
<comment type="subcellular location">
    <subcellularLocation>
        <location evidence="1">Cell membrane</location>
        <topology evidence="1">Lipid-anchor</topology>
        <topology evidence="1">GPI-anchor</topology>
    </subcellularLocation>
</comment>
<evidence type="ECO:0000256" key="1">
    <source>
        <dbReference type="ARBA" id="ARBA00004609"/>
    </source>
</evidence>
<feature type="signal peptide" evidence="12">
    <location>
        <begin position="1"/>
        <end position="23"/>
    </location>
</feature>